<keyword evidence="1" id="KW-0677">Repeat</keyword>
<dbReference type="EMBL" id="CM014084">
    <property type="protein sequence ID" value="TKS73526.1"/>
    <property type="molecule type" value="Genomic_DNA"/>
</dbReference>
<evidence type="ECO:0000256" key="3">
    <source>
        <dbReference type="SAM" id="MobiDB-lite"/>
    </source>
</evidence>
<dbReference type="GO" id="GO:0005509">
    <property type="term" value="F:calcium ion binding"/>
    <property type="evidence" value="ECO:0007669"/>
    <property type="project" value="InterPro"/>
</dbReference>
<name>A0A4U5UFQ0_COLLU</name>
<dbReference type="SUPFAM" id="SSF47473">
    <property type="entry name" value="EF-hand"/>
    <property type="match status" value="1"/>
</dbReference>
<dbReference type="Proteomes" id="UP000298787">
    <property type="component" value="Chromosome 7"/>
</dbReference>
<dbReference type="GO" id="GO:0032588">
    <property type="term" value="C:trans-Golgi network membrane"/>
    <property type="evidence" value="ECO:0007669"/>
    <property type="project" value="TreeGrafter"/>
</dbReference>
<dbReference type="InterPro" id="IPR051111">
    <property type="entry name" value="Ca-binding_regulatory"/>
</dbReference>
<evidence type="ECO:0000256" key="1">
    <source>
        <dbReference type="ARBA" id="ARBA00022737"/>
    </source>
</evidence>
<feature type="domain" description="EF-hand" evidence="4">
    <location>
        <begin position="94"/>
        <end position="129"/>
    </location>
</feature>
<sequence length="421" mass="48389">MLKWLNDGEVLVGQGSGEAVPVSPRPRGLSAGSPMPGWGRSPQSSSPSSRESVPGSPHAETMGKAKELFVLCDKEGKGFITKRDMQRLQGELPLSPEQLETVFESLDRESNGFLTPAEFNTGLGELMEPDDTTELSQEEAEEDTDGLDWPQDPAEVRFVNILMELGADKLFNDQQELCSLWCELQRDRPELLSVLEGILIHAVSYLQDSIRERDSLEQALRRRESEHDHVVRSIYEEMESQIREEREKHLAQDSIRQKERGKQLEEELKIREQELENTLTKQKELETKIQQLYCEQSNIKSQNQQLQSLNIQLQEQVERSREQLQVALGQLSALELDAAQEQVARQRNVMKVSRNMQKEKDSLLRQLELLRDMNKRLRDEKDAQQSQKRVSHKHSVLPPLPLPYYLSEDLCTPWTQPIYPT</sequence>
<gene>
    <name evidence="5" type="ORF">D9C73_007605</name>
</gene>
<dbReference type="InterPro" id="IPR011992">
    <property type="entry name" value="EF-hand-dom_pair"/>
</dbReference>
<feature type="compositionally biased region" description="Low complexity" evidence="3">
    <location>
        <begin position="41"/>
        <end position="57"/>
    </location>
</feature>
<keyword evidence="6" id="KW-1185">Reference proteome</keyword>
<keyword evidence="2" id="KW-0175">Coiled coil</keyword>
<protein>
    <submittedName>
        <fullName evidence="5">EF-hand calcium-binding domain-containing protein 4A</fullName>
    </submittedName>
</protein>
<dbReference type="PANTHER" id="PTHR46311">
    <property type="entry name" value="CALCIUM-BINDING PROTEIN 8-RELATED"/>
    <property type="match status" value="1"/>
</dbReference>
<dbReference type="PROSITE" id="PS50222">
    <property type="entry name" value="EF_HAND_2"/>
    <property type="match status" value="1"/>
</dbReference>
<dbReference type="AlphaFoldDB" id="A0A4U5UFQ0"/>
<feature type="region of interest" description="Disordered" evidence="3">
    <location>
        <begin position="119"/>
        <end position="150"/>
    </location>
</feature>
<evidence type="ECO:0000256" key="2">
    <source>
        <dbReference type="SAM" id="Coils"/>
    </source>
</evidence>
<dbReference type="STRING" id="240159.A0A4U5UFQ0"/>
<feature type="region of interest" description="Disordered" evidence="3">
    <location>
        <begin position="13"/>
        <end position="63"/>
    </location>
</feature>
<dbReference type="PANTHER" id="PTHR46311:SF3">
    <property type="entry name" value="CALCIUM-BINDING PROTEIN 8"/>
    <property type="match status" value="1"/>
</dbReference>
<evidence type="ECO:0000259" key="4">
    <source>
        <dbReference type="PROSITE" id="PS50222"/>
    </source>
</evidence>
<organism evidence="5 6">
    <name type="scientific">Collichthys lucidus</name>
    <name type="common">Big head croaker</name>
    <name type="synonym">Sciaena lucida</name>
    <dbReference type="NCBI Taxonomy" id="240159"/>
    <lineage>
        <taxon>Eukaryota</taxon>
        <taxon>Metazoa</taxon>
        <taxon>Chordata</taxon>
        <taxon>Craniata</taxon>
        <taxon>Vertebrata</taxon>
        <taxon>Euteleostomi</taxon>
        <taxon>Actinopterygii</taxon>
        <taxon>Neopterygii</taxon>
        <taxon>Teleostei</taxon>
        <taxon>Neoteleostei</taxon>
        <taxon>Acanthomorphata</taxon>
        <taxon>Eupercaria</taxon>
        <taxon>Sciaenidae</taxon>
        <taxon>Collichthys</taxon>
    </lineage>
</organism>
<dbReference type="SMART" id="SM00054">
    <property type="entry name" value="EFh"/>
    <property type="match status" value="2"/>
</dbReference>
<feature type="coiled-coil region" evidence="2">
    <location>
        <begin position="261"/>
        <end position="387"/>
    </location>
</feature>
<accession>A0A4U5UFQ0</accession>
<feature type="compositionally biased region" description="Acidic residues" evidence="3">
    <location>
        <begin position="127"/>
        <end position="146"/>
    </location>
</feature>
<dbReference type="Gene3D" id="1.10.238.10">
    <property type="entry name" value="EF-hand"/>
    <property type="match status" value="1"/>
</dbReference>
<evidence type="ECO:0000313" key="5">
    <source>
        <dbReference type="EMBL" id="TKS73526.1"/>
    </source>
</evidence>
<proteinExistence type="predicted"/>
<dbReference type="InterPro" id="IPR002048">
    <property type="entry name" value="EF_hand_dom"/>
</dbReference>
<reference evidence="5 6" key="1">
    <citation type="submission" date="2019-01" db="EMBL/GenBank/DDBJ databases">
        <title>Genome Assembly of Collichthys lucidus.</title>
        <authorList>
            <person name="Cai M."/>
            <person name="Xiao S."/>
        </authorList>
    </citation>
    <scope>NUCLEOTIDE SEQUENCE [LARGE SCALE GENOMIC DNA]</scope>
    <source>
        <strain evidence="5">JT15FE1705JMU</strain>
        <tissue evidence="5">Muscle</tissue>
    </source>
</reference>
<evidence type="ECO:0000313" key="6">
    <source>
        <dbReference type="Proteomes" id="UP000298787"/>
    </source>
</evidence>